<dbReference type="EMBL" id="CP000379">
    <property type="protein sequence ID" value="ABF80201.1"/>
    <property type="molecule type" value="Genomic_DNA"/>
</dbReference>
<proteinExistence type="predicted"/>
<gene>
    <name evidence="1" type="ordered locus">Bcen_5327</name>
</gene>
<evidence type="ECO:0000313" key="1">
    <source>
        <dbReference type="EMBL" id="ABF80201.1"/>
    </source>
</evidence>
<dbReference type="AlphaFoldDB" id="A0A0H2XYT1"/>
<name>A0A0H2XYT1_BURO1</name>
<sequence>MSCEGGSGRAFVWGCPGVVRPRGDRRCVRVRGGGRVSQRGTHCARHATPDVARMPRLRRRDPVRRALVMRGGRCRHTYQPGVCGTAAAPSLGRRHDVDVMKK</sequence>
<accession>A0A0H2XYT1</accession>
<reference evidence="1" key="1">
    <citation type="submission" date="2006-05" db="EMBL/GenBank/DDBJ databases">
        <title>Complete sequence of chromosome 2 of Burkholderia cenocepacia AU 1054.</title>
        <authorList>
            <consortium name="US DOE Joint Genome Institute"/>
            <person name="Copeland A."/>
            <person name="Lucas S."/>
            <person name="Lapidus A."/>
            <person name="Barry K."/>
            <person name="Detter J.C."/>
            <person name="Glavina del Rio T."/>
            <person name="Hammon N."/>
            <person name="Israni S."/>
            <person name="Dalin E."/>
            <person name="Tice H."/>
            <person name="Pitluck S."/>
            <person name="Chain P."/>
            <person name="Malfatti S."/>
            <person name="Shin M."/>
            <person name="Vergez L."/>
            <person name="Schmutz J."/>
            <person name="Larimer F."/>
            <person name="Land M."/>
            <person name="Hauser L."/>
            <person name="Kyrpides N."/>
            <person name="Lykidis A."/>
            <person name="LiPuma J.J."/>
            <person name="Konstantinidis K."/>
            <person name="Tiedje J.M."/>
            <person name="Richardson P."/>
        </authorList>
    </citation>
    <scope>NUCLEOTIDE SEQUENCE [LARGE SCALE GENOMIC DNA]</scope>
    <source>
        <strain evidence="1">AU 1054</strain>
    </source>
</reference>
<protein>
    <submittedName>
        <fullName evidence="1">Uncharacterized protein</fullName>
    </submittedName>
</protein>
<dbReference type="HOGENOM" id="CLU_2272065_0_0_4"/>
<organism evidence="1">
    <name type="scientific">Burkholderia orbicola (strain AU 1054)</name>
    <dbReference type="NCBI Taxonomy" id="331271"/>
    <lineage>
        <taxon>Bacteria</taxon>
        <taxon>Pseudomonadati</taxon>
        <taxon>Pseudomonadota</taxon>
        <taxon>Betaproteobacteria</taxon>
        <taxon>Burkholderiales</taxon>
        <taxon>Burkholderiaceae</taxon>
        <taxon>Burkholderia</taxon>
        <taxon>Burkholderia cepacia complex</taxon>
        <taxon>Burkholderia orbicola</taxon>
    </lineage>
</organism>